<keyword evidence="2" id="KW-1185">Reference proteome</keyword>
<organism evidence="1 2">
    <name type="scientific">Steinernema carpocapsae</name>
    <name type="common">Entomopathogenic nematode</name>
    <dbReference type="NCBI Taxonomy" id="34508"/>
    <lineage>
        <taxon>Eukaryota</taxon>
        <taxon>Metazoa</taxon>
        <taxon>Ecdysozoa</taxon>
        <taxon>Nematoda</taxon>
        <taxon>Chromadorea</taxon>
        <taxon>Rhabditida</taxon>
        <taxon>Tylenchina</taxon>
        <taxon>Panagrolaimomorpha</taxon>
        <taxon>Strongyloidoidea</taxon>
        <taxon>Steinernematidae</taxon>
        <taxon>Steinernema</taxon>
    </lineage>
</organism>
<comment type="caution">
    <text evidence="1">The sequence shown here is derived from an EMBL/GenBank/DDBJ whole genome shotgun (WGS) entry which is preliminary data.</text>
</comment>
<accession>A0A4U8UKU7</accession>
<reference evidence="1 2" key="2">
    <citation type="journal article" date="2019" name="G3 (Bethesda)">
        <title>Hybrid Assembly of the Genome of the Entomopathogenic Nematode Steinernema carpocapsae Identifies the X-Chromosome.</title>
        <authorList>
            <person name="Serra L."/>
            <person name="Macchietto M."/>
            <person name="Macias-Munoz A."/>
            <person name="McGill C.J."/>
            <person name="Rodriguez I.M."/>
            <person name="Rodriguez B."/>
            <person name="Murad R."/>
            <person name="Mortazavi A."/>
        </authorList>
    </citation>
    <scope>NUCLEOTIDE SEQUENCE [LARGE SCALE GENOMIC DNA]</scope>
    <source>
        <strain evidence="1 2">ALL</strain>
    </source>
</reference>
<dbReference type="Proteomes" id="UP000298663">
    <property type="component" value="Unassembled WGS sequence"/>
</dbReference>
<gene>
    <name evidence="1" type="ORF">L596_001216</name>
</gene>
<protein>
    <submittedName>
        <fullName evidence="1">Uncharacterized protein</fullName>
    </submittedName>
</protein>
<sequence length="79" mass="9202">MDPRYRVDILLPLSLLGRGSEDNTLDQSKVDVAKLHADDDCYVYVVQRDLLLMPLLLLLLRCRVRPSDRQEMNTTHSYK</sequence>
<name>A0A4U8UKU7_STECR</name>
<proteinExistence type="predicted"/>
<evidence type="ECO:0000313" key="2">
    <source>
        <dbReference type="Proteomes" id="UP000298663"/>
    </source>
</evidence>
<evidence type="ECO:0000313" key="1">
    <source>
        <dbReference type="EMBL" id="TMS33482.1"/>
    </source>
</evidence>
<dbReference type="EMBL" id="AZBU02000001">
    <property type="protein sequence ID" value="TMS33482.1"/>
    <property type="molecule type" value="Genomic_DNA"/>
</dbReference>
<reference evidence="1 2" key="1">
    <citation type="journal article" date="2015" name="Genome Biol.">
        <title>Comparative genomics of Steinernema reveals deeply conserved gene regulatory networks.</title>
        <authorList>
            <person name="Dillman A.R."/>
            <person name="Macchietto M."/>
            <person name="Porter C.F."/>
            <person name="Rogers A."/>
            <person name="Williams B."/>
            <person name="Antoshechkin I."/>
            <person name="Lee M.M."/>
            <person name="Goodwin Z."/>
            <person name="Lu X."/>
            <person name="Lewis E.E."/>
            <person name="Goodrich-Blair H."/>
            <person name="Stock S.P."/>
            <person name="Adams B.J."/>
            <person name="Sternberg P.W."/>
            <person name="Mortazavi A."/>
        </authorList>
    </citation>
    <scope>NUCLEOTIDE SEQUENCE [LARGE SCALE GENOMIC DNA]</scope>
    <source>
        <strain evidence="1 2">ALL</strain>
    </source>
</reference>
<dbReference type="AlphaFoldDB" id="A0A4U8UKU7"/>